<name>A0AAV1Q5I1_SCOSC</name>
<dbReference type="EMBL" id="CAWUFR010000477">
    <property type="protein sequence ID" value="CAK6978319.1"/>
    <property type="molecule type" value="Genomic_DNA"/>
</dbReference>
<keyword evidence="2 6" id="KW-0732">Signal</keyword>
<gene>
    <name evidence="7" type="ORF">FSCOSCO3_A020603</name>
</gene>
<dbReference type="InterPro" id="IPR013783">
    <property type="entry name" value="Ig-like_fold"/>
</dbReference>
<dbReference type="Gene3D" id="2.60.40.10">
    <property type="entry name" value="Immunoglobulins"/>
    <property type="match status" value="2"/>
</dbReference>
<comment type="caution">
    <text evidence="7">The sequence shown here is derived from an EMBL/GenBank/DDBJ whole genome shotgun (WGS) entry which is preliminary data.</text>
</comment>
<dbReference type="Proteomes" id="UP001314229">
    <property type="component" value="Unassembled WGS sequence"/>
</dbReference>
<dbReference type="SUPFAM" id="SSF48726">
    <property type="entry name" value="Immunoglobulin"/>
    <property type="match status" value="1"/>
</dbReference>
<feature type="compositionally biased region" description="Low complexity" evidence="5">
    <location>
        <begin position="275"/>
        <end position="292"/>
    </location>
</feature>
<keyword evidence="4" id="KW-0325">Glycoprotein</keyword>
<dbReference type="InterPro" id="IPR015631">
    <property type="entry name" value="CD2/SLAM_rcpt"/>
</dbReference>
<evidence type="ECO:0000256" key="6">
    <source>
        <dbReference type="SAM" id="SignalP"/>
    </source>
</evidence>
<evidence type="ECO:0000256" key="3">
    <source>
        <dbReference type="ARBA" id="ARBA00023136"/>
    </source>
</evidence>
<evidence type="ECO:0000313" key="7">
    <source>
        <dbReference type="EMBL" id="CAK6978319.1"/>
    </source>
</evidence>
<comment type="subcellular location">
    <subcellularLocation>
        <location evidence="1">Membrane</location>
    </subcellularLocation>
</comment>
<dbReference type="PANTHER" id="PTHR12080">
    <property type="entry name" value="SIGNALING LYMPHOCYTIC ACTIVATION MOLECULE"/>
    <property type="match status" value="1"/>
</dbReference>
<evidence type="ECO:0000256" key="1">
    <source>
        <dbReference type="ARBA" id="ARBA00004370"/>
    </source>
</evidence>
<proteinExistence type="predicted"/>
<feature type="region of interest" description="Disordered" evidence="5">
    <location>
        <begin position="256"/>
        <end position="445"/>
    </location>
</feature>
<evidence type="ECO:0000256" key="4">
    <source>
        <dbReference type="ARBA" id="ARBA00023180"/>
    </source>
</evidence>
<feature type="signal peptide" evidence="6">
    <location>
        <begin position="1"/>
        <end position="23"/>
    </location>
</feature>
<evidence type="ECO:0000256" key="2">
    <source>
        <dbReference type="ARBA" id="ARBA00022729"/>
    </source>
</evidence>
<feature type="compositionally biased region" description="Basic and acidic residues" evidence="5">
    <location>
        <begin position="388"/>
        <end position="398"/>
    </location>
</feature>
<dbReference type="PANTHER" id="PTHR12080:SF125">
    <property type="entry name" value="CD48 ANTIGEN-LIKE"/>
    <property type="match status" value="1"/>
</dbReference>
<evidence type="ECO:0000256" key="5">
    <source>
        <dbReference type="SAM" id="MobiDB-lite"/>
    </source>
</evidence>
<feature type="compositionally biased region" description="Basic and acidic residues" evidence="5">
    <location>
        <begin position="425"/>
        <end position="445"/>
    </location>
</feature>
<keyword evidence="8" id="KW-1185">Reference proteome</keyword>
<evidence type="ECO:0000313" key="8">
    <source>
        <dbReference type="Proteomes" id="UP001314229"/>
    </source>
</evidence>
<dbReference type="AlphaFoldDB" id="A0AAV1Q5I1"/>
<accession>A0AAV1Q5I1</accession>
<keyword evidence="3" id="KW-0472">Membrane</keyword>
<protein>
    <submittedName>
        <fullName evidence="7">Uncharacterized protein LOC128373122</fullName>
    </submittedName>
</protein>
<organism evidence="7 8">
    <name type="scientific">Scomber scombrus</name>
    <name type="common">Atlantic mackerel</name>
    <name type="synonym">Scomber vernalis</name>
    <dbReference type="NCBI Taxonomy" id="13677"/>
    <lineage>
        <taxon>Eukaryota</taxon>
        <taxon>Metazoa</taxon>
        <taxon>Chordata</taxon>
        <taxon>Craniata</taxon>
        <taxon>Vertebrata</taxon>
        <taxon>Euteleostomi</taxon>
        <taxon>Actinopterygii</taxon>
        <taxon>Neopterygii</taxon>
        <taxon>Teleostei</taxon>
        <taxon>Neoteleostei</taxon>
        <taxon>Acanthomorphata</taxon>
        <taxon>Pelagiaria</taxon>
        <taxon>Scombriformes</taxon>
        <taxon>Scombridae</taxon>
        <taxon>Scomber</taxon>
    </lineage>
</organism>
<dbReference type="GO" id="GO:0016020">
    <property type="term" value="C:membrane"/>
    <property type="evidence" value="ECO:0007669"/>
    <property type="project" value="UniProtKB-SubCell"/>
</dbReference>
<sequence length="445" mass="46401">MEKLTRCFMSALLLSAVLSSGLAEEKFIRDGDTLTLRPTFSGEKINTVIWKLNNNLVAEWVESISDLTYYDVFVNRTNLNKVTGILEIRKMSSADSGVYRVEINNKVLPEIYNIKVIKEVTQPVVEVKPLICSKESGNCSLLCEGNTVGAGPVTYSWKMGDREWMDGEKIRTITKDKETRSIKAFSCRMKNPISEEQSDPIDNVFYSEEDVVVSSNVGGIVVAVLGALTALGALVGVGYWKREAISNKVESLRGHDKNKDVETGVPLVNGRSDDAGPADGPGAEAGGKPASSTEEAGGEPVVPSAEGAGGQSAAASKEEADGESAAASKEEADGESAAASKVEADGESAAASKEEADGESAAASKVEADGESAAASKEEADGESAAASKEEAGREPDAGSKAVAGGETVSASKEEADGQSAAASKGERVEASDAESKTEADDTPL</sequence>
<reference evidence="7 8" key="1">
    <citation type="submission" date="2024-01" db="EMBL/GenBank/DDBJ databases">
        <authorList>
            <person name="Alioto T."/>
            <person name="Alioto T."/>
            <person name="Gomez Garrido J."/>
        </authorList>
    </citation>
    <scope>NUCLEOTIDE SEQUENCE [LARGE SCALE GENOMIC DNA]</scope>
</reference>
<dbReference type="InterPro" id="IPR036179">
    <property type="entry name" value="Ig-like_dom_sf"/>
</dbReference>
<feature type="chain" id="PRO_5043505747" evidence="6">
    <location>
        <begin position="24"/>
        <end position="445"/>
    </location>
</feature>